<dbReference type="EMBL" id="JAMQPV010000002">
    <property type="protein sequence ID" value="MCW7463128.1"/>
    <property type="molecule type" value="Genomic_DNA"/>
</dbReference>
<evidence type="ECO:0000313" key="2">
    <source>
        <dbReference type="Proteomes" id="UP001209737"/>
    </source>
</evidence>
<accession>A0ABT3M0I6</accession>
<dbReference type="Proteomes" id="UP001209737">
    <property type="component" value="Unassembled WGS sequence"/>
</dbReference>
<reference evidence="1 2" key="1">
    <citation type="submission" date="2022-06" db="EMBL/GenBank/DDBJ databases">
        <title>Leptospira isolates from biofilms formed at urban environments.</title>
        <authorList>
            <person name="Ribeiro P.S."/>
            <person name="Sousa T."/>
            <person name="Carvalho N."/>
            <person name="Aburjaile F."/>
            <person name="Neves F."/>
            <person name="Oliveira D."/>
            <person name="Blanco L."/>
            <person name="Lima J."/>
            <person name="Costa F."/>
            <person name="Brenig B."/>
            <person name="Soares S."/>
            <person name="Ramos R."/>
            <person name="Goes-Neto A."/>
            <person name="Matiuzzi M."/>
            <person name="Azevedo V."/>
            <person name="Ristow P."/>
        </authorList>
    </citation>
    <scope>NUCLEOTIDE SEQUENCE [LARGE SCALE GENOMIC DNA]</scope>
    <source>
        <strain evidence="1 2">VSF25</strain>
    </source>
</reference>
<proteinExistence type="predicted"/>
<gene>
    <name evidence="1" type="ORF">ND812_13590</name>
</gene>
<name>A0ABT3M0I6_9LEPT</name>
<sequence length="242" mass="28068">MIKKIRYLITLIALSFVSPVFPDDIERKKLHFLISPWIINTNFNKPSREIESSLNLQLLYGFTNNLYLGVTYGIGKNGDKSLESFPSSSYSTSRIYQFSTSKNSETFTLNLHYFLWKFVYTSLNIGIEKGFSVERNNLAIIRANNITPQPFSMKTIFDDRVFGSIGIGFRHELTSSILIAFEYQRGYIEAGKVNQHFTYNPDYYGNNLPYMLENYLFDNIFNDRSLRNSIYQQFYLSAGLAL</sequence>
<keyword evidence="2" id="KW-1185">Reference proteome</keyword>
<evidence type="ECO:0000313" key="1">
    <source>
        <dbReference type="EMBL" id="MCW7463128.1"/>
    </source>
</evidence>
<comment type="caution">
    <text evidence="1">The sequence shown here is derived from an EMBL/GenBank/DDBJ whole genome shotgun (WGS) entry which is preliminary data.</text>
</comment>
<protein>
    <recommendedName>
        <fullName evidence="3">Outer membrane protein beta-barrel domain-containing protein</fullName>
    </recommendedName>
</protein>
<organism evidence="1 2">
    <name type="scientific">Leptospira limi</name>
    <dbReference type="NCBI Taxonomy" id="2950023"/>
    <lineage>
        <taxon>Bacteria</taxon>
        <taxon>Pseudomonadati</taxon>
        <taxon>Spirochaetota</taxon>
        <taxon>Spirochaetia</taxon>
        <taxon>Leptospirales</taxon>
        <taxon>Leptospiraceae</taxon>
        <taxon>Leptospira</taxon>
    </lineage>
</organism>
<dbReference type="RefSeq" id="WP_265375969.1">
    <property type="nucleotide sequence ID" value="NZ_JAMQPV010000002.1"/>
</dbReference>
<evidence type="ECO:0008006" key="3">
    <source>
        <dbReference type="Google" id="ProtNLM"/>
    </source>
</evidence>